<comment type="caution">
    <text evidence="2">The sequence shown here is derived from an EMBL/GenBank/DDBJ whole genome shotgun (WGS) entry which is preliminary data.</text>
</comment>
<evidence type="ECO:0000313" key="3">
    <source>
        <dbReference type="Proteomes" id="UP001595697"/>
    </source>
</evidence>
<dbReference type="SUPFAM" id="SSF54593">
    <property type="entry name" value="Glyoxalase/Bleomycin resistance protein/Dihydroxybiphenyl dioxygenase"/>
    <property type="match status" value="1"/>
</dbReference>
<dbReference type="InterPro" id="IPR041581">
    <property type="entry name" value="Glyoxalase_6"/>
</dbReference>
<dbReference type="InterPro" id="IPR029068">
    <property type="entry name" value="Glyas_Bleomycin-R_OHBP_Dase"/>
</dbReference>
<proteinExistence type="predicted"/>
<reference evidence="3" key="1">
    <citation type="journal article" date="2019" name="Int. J. Syst. Evol. Microbiol.">
        <title>The Global Catalogue of Microorganisms (GCM) 10K type strain sequencing project: providing services to taxonomists for standard genome sequencing and annotation.</title>
        <authorList>
            <consortium name="The Broad Institute Genomics Platform"/>
            <consortium name="The Broad Institute Genome Sequencing Center for Infectious Disease"/>
            <person name="Wu L."/>
            <person name="Ma J."/>
        </authorList>
    </citation>
    <scope>NUCLEOTIDE SEQUENCE [LARGE SCALE GENOMIC DNA]</scope>
    <source>
        <strain evidence="3">TBRC 5781</strain>
    </source>
</reference>
<accession>A0ABV8EAG2</accession>
<dbReference type="Proteomes" id="UP001595697">
    <property type="component" value="Unassembled WGS sequence"/>
</dbReference>
<name>A0ABV8EAG2_9HYPH</name>
<dbReference type="PROSITE" id="PS51819">
    <property type="entry name" value="VOC"/>
    <property type="match status" value="1"/>
</dbReference>
<gene>
    <name evidence="2" type="ORF">ACFOVS_15515</name>
</gene>
<feature type="domain" description="VOC" evidence="1">
    <location>
        <begin position="11"/>
        <end position="132"/>
    </location>
</feature>
<keyword evidence="3" id="KW-1185">Reference proteome</keyword>
<dbReference type="Pfam" id="PF18029">
    <property type="entry name" value="Glyoxalase_6"/>
    <property type="match status" value="1"/>
</dbReference>
<dbReference type="EMBL" id="JBHSBD010000065">
    <property type="protein sequence ID" value="MFC3969522.1"/>
    <property type="molecule type" value="Genomic_DNA"/>
</dbReference>
<dbReference type="Gene3D" id="3.10.180.10">
    <property type="entry name" value="2,3-Dihydroxybiphenyl 1,2-Dioxygenase, domain 1"/>
    <property type="match status" value="1"/>
</dbReference>
<sequence length="132" mass="14354">MPELKSTTKAYLDHVAFTVRDIAPHLIFFRDVLGMTVTKRDGPEETPSQVWLLGGLQIAEDPAFTGPEGRFAHLGLICGDVPAAIQGALAHGGKSLDKGAHWVEMPDGLLLEFLPDTRNAVETVRNLDPRQA</sequence>
<organism evidence="2 3">
    <name type="scientific">Rhizobium lemnae</name>
    <dbReference type="NCBI Taxonomy" id="1214924"/>
    <lineage>
        <taxon>Bacteria</taxon>
        <taxon>Pseudomonadati</taxon>
        <taxon>Pseudomonadota</taxon>
        <taxon>Alphaproteobacteria</taxon>
        <taxon>Hyphomicrobiales</taxon>
        <taxon>Rhizobiaceae</taxon>
        <taxon>Rhizobium/Agrobacterium group</taxon>
        <taxon>Rhizobium</taxon>
    </lineage>
</organism>
<protein>
    <submittedName>
        <fullName evidence="2">VOC family protein</fullName>
    </submittedName>
</protein>
<evidence type="ECO:0000313" key="2">
    <source>
        <dbReference type="EMBL" id="MFC3969522.1"/>
    </source>
</evidence>
<dbReference type="InterPro" id="IPR037523">
    <property type="entry name" value="VOC_core"/>
</dbReference>
<evidence type="ECO:0000259" key="1">
    <source>
        <dbReference type="PROSITE" id="PS51819"/>
    </source>
</evidence>
<dbReference type="RefSeq" id="WP_247259777.1">
    <property type="nucleotide sequence ID" value="NZ_JALJQZ010000004.1"/>
</dbReference>